<dbReference type="OrthoDB" id="2489132at2"/>
<comment type="subcellular location">
    <subcellularLocation>
        <location evidence="1">Cell membrane</location>
        <topology evidence="1">Multi-pass membrane protein</topology>
    </subcellularLocation>
</comment>
<dbReference type="CDD" id="cd11386">
    <property type="entry name" value="MCP_signal"/>
    <property type="match status" value="1"/>
</dbReference>
<dbReference type="SUPFAM" id="SSF58104">
    <property type="entry name" value="Methyl-accepting chemotaxis protein (MCP) signaling domain"/>
    <property type="match status" value="1"/>
</dbReference>
<evidence type="ECO:0000256" key="5">
    <source>
        <dbReference type="ARBA" id="ARBA00023136"/>
    </source>
</evidence>
<organism evidence="13 14">
    <name type="scientific">Modicisalibacter xianhensis</name>
    <dbReference type="NCBI Taxonomy" id="442341"/>
    <lineage>
        <taxon>Bacteria</taxon>
        <taxon>Pseudomonadati</taxon>
        <taxon>Pseudomonadota</taxon>
        <taxon>Gammaproteobacteria</taxon>
        <taxon>Oceanospirillales</taxon>
        <taxon>Halomonadaceae</taxon>
        <taxon>Modicisalibacter</taxon>
    </lineage>
</organism>
<keyword evidence="4 10" id="KW-1133">Transmembrane helix</keyword>
<dbReference type="Pfam" id="PF00672">
    <property type="entry name" value="HAMP"/>
    <property type="match status" value="1"/>
</dbReference>
<evidence type="ECO:0000256" key="2">
    <source>
        <dbReference type="ARBA" id="ARBA00022475"/>
    </source>
</evidence>
<evidence type="ECO:0000259" key="11">
    <source>
        <dbReference type="PROSITE" id="PS50111"/>
    </source>
</evidence>
<evidence type="ECO:0000256" key="8">
    <source>
        <dbReference type="PROSITE-ProRule" id="PRU00284"/>
    </source>
</evidence>
<dbReference type="EMBL" id="SOEC01000009">
    <property type="protein sequence ID" value="TDX28694.1"/>
    <property type="molecule type" value="Genomic_DNA"/>
</dbReference>
<feature type="transmembrane region" description="Helical" evidence="10">
    <location>
        <begin position="276"/>
        <end position="294"/>
    </location>
</feature>
<dbReference type="InterPro" id="IPR051310">
    <property type="entry name" value="MCP_chemotaxis"/>
</dbReference>
<dbReference type="Pfam" id="PF00015">
    <property type="entry name" value="MCPsignal"/>
    <property type="match status" value="1"/>
</dbReference>
<name>A0A4V3GU19_9GAMM</name>
<protein>
    <submittedName>
        <fullName evidence="13">Methyl-accepting chemotaxis sensory transducer with Cache sensor</fullName>
    </submittedName>
</protein>
<keyword evidence="9" id="KW-0175">Coiled coil</keyword>
<dbReference type="PANTHER" id="PTHR43531:SF16">
    <property type="entry name" value="METHYL-ACCEPTING CHEMOTAXIS PROTEIN II"/>
    <property type="match status" value="1"/>
</dbReference>
<dbReference type="GO" id="GO:0007165">
    <property type="term" value="P:signal transduction"/>
    <property type="evidence" value="ECO:0007669"/>
    <property type="project" value="UniProtKB-KW"/>
</dbReference>
<accession>A0A4V3GU19</accession>
<dbReference type="SUPFAM" id="SSF103190">
    <property type="entry name" value="Sensory domain-like"/>
    <property type="match status" value="1"/>
</dbReference>
<dbReference type="Gene3D" id="1.10.287.950">
    <property type="entry name" value="Methyl-accepting chemotaxis protein"/>
    <property type="match status" value="1"/>
</dbReference>
<dbReference type="InterPro" id="IPR033479">
    <property type="entry name" value="dCache_1"/>
</dbReference>
<dbReference type="InterPro" id="IPR004089">
    <property type="entry name" value="MCPsignal_dom"/>
</dbReference>
<dbReference type="PROSITE" id="PS50111">
    <property type="entry name" value="CHEMOTAXIS_TRANSDUC_2"/>
    <property type="match status" value="1"/>
</dbReference>
<evidence type="ECO:0000313" key="14">
    <source>
        <dbReference type="Proteomes" id="UP000294489"/>
    </source>
</evidence>
<evidence type="ECO:0000256" key="6">
    <source>
        <dbReference type="ARBA" id="ARBA00023224"/>
    </source>
</evidence>
<dbReference type="SMART" id="SM00304">
    <property type="entry name" value="HAMP"/>
    <property type="match status" value="1"/>
</dbReference>
<comment type="similarity">
    <text evidence="7">Belongs to the methyl-accepting chemotaxis (MCP) protein family.</text>
</comment>
<evidence type="ECO:0000256" key="1">
    <source>
        <dbReference type="ARBA" id="ARBA00004651"/>
    </source>
</evidence>
<reference evidence="13 14" key="1">
    <citation type="submission" date="2019-03" db="EMBL/GenBank/DDBJ databases">
        <title>Freshwater and sediment microbial communities from various areas in North America, analyzing microbe dynamics in response to fracking.</title>
        <authorList>
            <person name="Lamendella R."/>
        </authorList>
    </citation>
    <scope>NUCLEOTIDE SEQUENCE [LARGE SCALE GENOMIC DNA]</scope>
    <source>
        <strain evidence="13 14">6_TX</strain>
    </source>
</reference>
<keyword evidence="3 10" id="KW-0812">Transmembrane</keyword>
<evidence type="ECO:0000256" key="9">
    <source>
        <dbReference type="SAM" id="Coils"/>
    </source>
</evidence>
<dbReference type="PANTHER" id="PTHR43531">
    <property type="entry name" value="PROTEIN ICFG"/>
    <property type="match status" value="1"/>
</dbReference>
<evidence type="ECO:0000313" key="13">
    <source>
        <dbReference type="EMBL" id="TDX28694.1"/>
    </source>
</evidence>
<evidence type="ECO:0000256" key="3">
    <source>
        <dbReference type="ARBA" id="ARBA00022692"/>
    </source>
</evidence>
<dbReference type="GO" id="GO:0006935">
    <property type="term" value="P:chemotaxis"/>
    <property type="evidence" value="ECO:0007669"/>
    <property type="project" value="TreeGrafter"/>
</dbReference>
<comment type="caution">
    <text evidence="13">The sequence shown here is derived from an EMBL/GenBank/DDBJ whole genome shotgun (WGS) entry which is preliminary data.</text>
</comment>
<dbReference type="Pfam" id="PF02743">
    <property type="entry name" value="dCache_1"/>
    <property type="match status" value="1"/>
</dbReference>
<dbReference type="CDD" id="cd12913">
    <property type="entry name" value="PDC1_MCP_like"/>
    <property type="match status" value="1"/>
</dbReference>
<evidence type="ECO:0000259" key="12">
    <source>
        <dbReference type="PROSITE" id="PS50885"/>
    </source>
</evidence>
<keyword evidence="5 10" id="KW-0472">Membrane</keyword>
<evidence type="ECO:0000256" key="7">
    <source>
        <dbReference type="ARBA" id="ARBA00029447"/>
    </source>
</evidence>
<feature type="domain" description="HAMP" evidence="12">
    <location>
        <begin position="295"/>
        <end position="349"/>
    </location>
</feature>
<gene>
    <name evidence="13" type="ORF">DFO67_10977</name>
</gene>
<dbReference type="FunFam" id="1.10.287.950:FF:000001">
    <property type="entry name" value="Methyl-accepting chemotaxis sensory transducer"/>
    <property type="match status" value="1"/>
</dbReference>
<feature type="domain" description="Methyl-accepting transducer" evidence="11">
    <location>
        <begin position="354"/>
        <end position="583"/>
    </location>
</feature>
<dbReference type="SMART" id="SM00283">
    <property type="entry name" value="MA"/>
    <property type="match status" value="1"/>
</dbReference>
<keyword evidence="6 8" id="KW-0807">Transducer</keyword>
<dbReference type="RefSeq" id="WP_134018081.1">
    <property type="nucleotide sequence ID" value="NZ_SOEC01000009.1"/>
</dbReference>
<dbReference type="InterPro" id="IPR003660">
    <property type="entry name" value="HAMP_dom"/>
</dbReference>
<keyword evidence="2" id="KW-1003">Cell membrane</keyword>
<dbReference type="InterPro" id="IPR029151">
    <property type="entry name" value="Sensor-like_sf"/>
</dbReference>
<dbReference type="AlphaFoldDB" id="A0A4V3GU19"/>
<dbReference type="GO" id="GO:0005886">
    <property type="term" value="C:plasma membrane"/>
    <property type="evidence" value="ECO:0007669"/>
    <property type="project" value="UniProtKB-SubCell"/>
</dbReference>
<evidence type="ECO:0000256" key="4">
    <source>
        <dbReference type="ARBA" id="ARBA00022989"/>
    </source>
</evidence>
<dbReference type="CDD" id="cd06225">
    <property type="entry name" value="HAMP"/>
    <property type="match status" value="1"/>
</dbReference>
<dbReference type="Proteomes" id="UP000294489">
    <property type="component" value="Unassembled WGS sequence"/>
</dbReference>
<dbReference type="PROSITE" id="PS50885">
    <property type="entry name" value="HAMP"/>
    <property type="match status" value="1"/>
</dbReference>
<feature type="transmembrane region" description="Helical" evidence="10">
    <location>
        <begin position="12"/>
        <end position="32"/>
    </location>
</feature>
<evidence type="ECO:0000256" key="10">
    <source>
        <dbReference type="SAM" id="Phobius"/>
    </source>
</evidence>
<dbReference type="GO" id="GO:0004888">
    <property type="term" value="F:transmembrane signaling receptor activity"/>
    <property type="evidence" value="ECO:0007669"/>
    <property type="project" value="TreeGrafter"/>
</dbReference>
<feature type="coiled-coil region" evidence="9">
    <location>
        <begin position="554"/>
        <end position="592"/>
    </location>
</feature>
<sequence length="621" mass="65619">MLSSLKRRIQVACVVIIAVAMALVAGVGYFTVESHYEVAIEKNLMAVAKGNAKAIEEWVASRRSMIDAARGHVTGDDPVPALVQLAESGGFLSTYIGKPDGSLTTSDGWVPPADYDPRQRGWYQQAVERGETSVSMPYVDANSGQVVVTFASPVEQGGKLWAVVAGDIVIDTVIEDVSTIQPTPSSFAFLSTGGETIIAHPDPKLTLEPLTRLSPSLDEALIAGLRNAGGWQGISIAEQDARLTVMPIAGADWELGVALDEGEALAGLRAIIQSSLITLVVVTLIASVLLGLWLKRAFGGLERVRDALENIASGSGDLTRRLSARGRDEVAQIADAFNRFVDKMERVLITIRDSSDSVSVASSEIAQGSQDLSSRTETTASNLQETSASMEQLTSTVEHTADSARQANQLSLSASEVASRGGEVVSQVVHTMDDIDASSRQIAEIVSVMDGIAFQTNLLALNASVEAARAGEQGRGFAVVAGEVRQLASRSADAARQIKELIETSTTKTRAGAELVRAAGETMDEIVASVARVTDVLGEIGAATREQSQGIGQVNQAVAELDRMTQQNAALVEQSAAAADQLQEQAVRLTRAVGAFTLSRTAEQPQTPLLASSRQAVTQEE</sequence>
<dbReference type="Gene3D" id="3.30.450.20">
    <property type="entry name" value="PAS domain"/>
    <property type="match status" value="2"/>
</dbReference>
<proteinExistence type="inferred from homology"/>